<protein>
    <submittedName>
        <fullName evidence="2">Uncharacterized protein</fullName>
    </submittedName>
</protein>
<name>A0AAF0ZPM3_SOLVR</name>
<evidence type="ECO:0000313" key="2">
    <source>
        <dbReference type="EMBL" id="WMV44434.1"/>
    </source>
</evidence>
<dbReference type="AlphaFoldDB" id="A0AAF0ZPM3"/>
<evidence type="ECO:0000313" key="3">
    <source>
        <dbReference type="Proteomes" id="UP001234989"/>
    </source>
</evidence>
<keyword evidence="3" id="KW-1185">Reference proteome</keyword>
<evidence type="ECO:0000256" key="1">
    <source>
        <dbReference type="SAM" id="MobiDB-lite"/>
    </source>
</evidence>
<reference evidence="2" key="1">
    <citation type="submission" date="2023-08" db="EMBL/GenBank/DDBJ databases">
        <title>A de novo genome assembly of Solanum verrucosum Schlechtendal, a Mexican diploid species geographically isolated from the other diploid A-genome species in potato relatives.</title>
        <authorList>
            <person name="Hosaka K."/>
        </authorList>
    </citation>
    <scope>NUCLEOTIDE SEQUENCE</scope>
    <source>
        <tissue evidence="2">Young leaves</tissue>
    </source>
</reference>
<accession>A0AAF0ZPM3</accession>
<gene>
    <name evidence="2" type="ORF">MTR67_037819</name>
</gene>
<dbReference type="Proteomes" id="UP001234989">
    <property type="component" value="Chromosome 9"/>
</dbReference>
<feature type="non-terminal residue" evidence="2">
    <location>
        <position position="60"/>
    </location>
</feature>
<organism evidence="2 3">
    <name type="scientific">Solanum verrucosum</name>
    <dbReference type="NCBI Taxonomy" id="315347"/>
    <lineage>
        <taxon>Eukaryota</taxon>
        <taxon>Viridiplantae</taxon>
        <taxon>Streptophyta</taxon>
        <taxon>Embryophyta</taxon>
        <taxon>Tracheophyta</taxon>
        <taxon>Spermatophyta</taxon>
        <taxon>Magnoliopsida</taxon>
        <taxon>eudicotyledons</taxon>
        <taxon>Gunneridae</taxon>
        <taxon>Pentapetalae</taxon>
        <taxon>asterids</taxon>
        <taxon>lamiids</taxon>
        <taxon>Solanales</taxon>
        <taxon>Solanaceae</taxon>
        <taxon>Solanoideae</taxon>
        <taxon>Solaneae</taxon>
        <taxon>Solanum</taxon>
    </lineage>
</organism>
<proteinExistence type="predicted"/>
<feature type="region of interest" description="Disordered" evidence="1">
    <location>
        <begin position="19"/>
        <end position="43"/>
    </location>
</feature>
<feature type="compositionally biased region" description="Basic residues" evidence="1">
    <location>
        <begin position="24"/>
        <end position="37"/>
    </location>
</feature>
<dbReference type="EMBL" id="CP133620">
    <property type="protein sequence ID" value="WMV44434.1"/>
    <property type="molecule type" value="Genomic_DNA"/>
</dbReference>
<sequence length="60" mass="7044">MGPNRFLFFLSALNFKFHPSSSASRHRTRRNLSRRRSLSPEDLNSSVKHNLYQVVEVEII</sequence>